<protein>
    <submittedName>
        <fullName evidence="2">Uncharacterized protein</fullName>
    </submittedName>
</protein>
<comment type="caution">
    <text evidence="2">The sequence shown here is derived from an EMBL/GenBank/DDBJ whole genome shotgun (WGS) entry which is preliminary data.</text>
</comment>
<proteinExistence type="predicted"/>
<evidence type="ECO:0000313" key="2">
    <source>
        <dbReference type="EMBL" id="KAF7937158.1"/>
    </source>
</evidence>
<name>A0ABQ7IXY0_9HELO</name>
<keyword evidence="3" id="KW-1185">Reference proteome</keyword>
<feature type="compositionally biased region" description="Polar residues" evidence="1">
    <location>
        <begin position="9"/>
        <end position="28"/>
    </location>
</feature>
<evidence type="ECO:0000256" key="1">
    <source>
        <dbReference type="SAM" id="MobiDB-lite"/>
    </source>
</evidence>
<feature type="region of interest" description="Disordered" evidence="1">
    <location>
        <begin position="1"/>
        <end position="166"/>
    </location>
</feature>
<dbReference type="EMBL" id="RCSX01000003">
    <property type="protein sequence ID" value="KAF7937158.1"/>
    <property type="molecule type" value="Genomic_DNA"/>
</dbReference>
<organism evidence="2 3">
    <name type="scientific">Botrytis deweyae</name>
    <dbReference type="NCBI Taxonomy" id="2478750"/>
    <lineage>
        <taxon>Eukaryota</taxon>
        <taxon>Fungi</taxon>
        <taxon>Dikarya</taxon>
        <taxon>Ascomycota</taxon>
        <taxon>Pezizomycotina</taxon>
        <taxon>Leotiomycetes</taxon>
        <taxon>Helotiales</taxon>
        <taxon>Sclerotiniaceae</taxon>
        <taxon>Botrytis</taxon>
    </lineage>
</organism>
<reference evidence="2 3" key="1">
    <citation type="journal article" date="2020" name="Genome Biol. Evol.">
        <title>Comparative genomics of Sclerotiniaceae.</title>
        <authorList>
            <person name="Valero Jimenez C.A."/>
            <person name="Steentjes M."/>
            <person name="Scholten O.E."/>
            <person name="Van Kan J.A.L."/>
        </authorList>
    </citation>
    <scope>NUCLEOTIDE SEQUENCE [LARGE SCALE GENOMIC DNA]</scope>
    <source>
        <strain evidence="2 3">B1</strain>
    </source>
</reference>
<gene>
    <name evidence="2" type="ORF">EAE98_001472</name>
</gene>
<feature type="compositionally biased region" description="Acidic residues" evidence="1">
    <location>
        <begin position="73"/>
        <end position="84"/>
    </location>
</feature>
<sequence>MDNAPPRHQPNSELSHRSSNTQDINTSTKNDKGDTAQPSQDPRRRIQAIEIPNHHSTIQFHAKMGGSKTSLDQEPEVEDTDSDGFPDNLVAADTRAKPKGNGKKKHMVLEEDLYEAETSGEKSDPSSTNSSPRVKRNKGKGIALPSDDETPELGDEHVATTTSSSPEWTEEDQILLDCTYDYELALWRRTRVLFNCAPFDLFPTGIKAASDHWEGYKYKDKFIKNETSLTIPFCKSFCTLVCFPYFDGDKEFVKYALSTALKARCGDQIPNTLEGMNTWSTFTAQCDGLIEDMNRSEIYFTQAQILSFKNILASRTSLLGLPKNSAFVDTKIFKEILKSTRTLKEKGDSIQLLNGDIQNVIKAWDMWNKESRKNLPSMEDSKDSWQRGNVKAMKVPRDIVLGWKKDWILKKRRRDIIDMEGGNLGNEDGQPGNQIDSSLSEGVIISEDENTAEDDEENQRIEEIERKILEIEKKRLEVHVDKRGRA</sequence>
<dbReference type="RefSeq" id="XP_038814076.1">
    <property type="nucleotide sequence ID" value="XM_038949091.1"/>
</dbReference>
<accession>A0ABQ7IXY0</accession>
<evidence type="ECO:0000313" key="3">
    <source>
        <dbReference type="Proteomes" id="UP000783213"/>
    </source>
</evidence>
<dbReference type="GeneID" id="62228246"/>
<feature type="compositionally biased region" description="Basic residues" evidence="1">
    <location>
        <begin position="97"/>
        <end position="106"/>
    </location>
</feature>
<dbReference type="Proteomes" id="UP000783213">
    <property type="component" value="Unassembled WGS sequence"/>
</dbReference>